<evidence type="ECO:0000313" key="2">
    <source>
        <dbReference type="Proteomes" id="UP000887159"/>
    </source>
</evidence>
<proteinExistence type="predicted"/>
<sequence>MLGTEKFKTTTYHPKSNGIVERFHRHLKSAIKAHENDTWSEIVPIILLGIRTAIKEDLQSSCAEIVYGTNLRLPRDMIDVSNIPF</sequence>
<comment type="caution">
    <text evidence="1">The sequence shown here is derived from an EMBL/GenBank/DDBJ whole genome shotgun (WGS) entry which is preliminary data.</text>
</comment>
<protein>
    <submittedName>
        <fullName evidence="1">Transposon Ty3-G Gag-Pol polyprotein</fullName>
    </submittedName>
</protein>
<dbReference type="PANTHER" id="PTHR38681">
    <property type="entry name" value="RETROVIRUS-RELATED POL POLYPROTEIN FROM TRANSPOSON 412-LIKE PROTEIN-RELATED"/>
    <property type="match status" value="1"/>
</dbReference>
<dbReference type="PANTHER" id="PTHR38681:SF1">
    <property type="entry name" value="RETROVIRUS-RELATED POL POLYPROTEIN FROM TRANSPOSON 412-LIKE PROTEIN"/>
    <property type="match status" value="1"/>
</dbReference>
<dbReference type="EMBL" id="BMAU01021201">
    <property type="protein sequence ID" value="GFX98071.1"/>
    <property type="molecule type" value="Genomic_DNA"/>
</dbReference>
<dbReference type="Gene3D" id="3.30.420.10">
    <property type="entry name" value="Ribonuclease H-like superfamily/Ribonuclease H"/>
    <property type="match status" value="1"/>
</dbReference>
<keyword evidence="2" id="KW-1185">Reference proteome</keyword>
<name>A0A8X6UYV6_TRICX</name>
<dbReference type="Proteomes" id="UP000887159">
    <property type="component" value="Unassembled WGS sequence"/>
</dbReference>
<dbReference type="InterPro" id="IPR012337">
    <property type="entry name" value="RNaseH-like_sf"/>
</dbReference>
<dbReference type="InterPro" id="IPR036397">
    <property type="entry name" value="RNaseH_sf"/>
</dbReference>
<dbReference type="SUPFAM" id="SSF53098">
    <property type="entry name" value="Ribonuclease H-like"/>
    <property type="match status" value="1"/>
</dbReference>
<dbReference type="AlphaFoldDB" id="A0A8X6UYV6"/>
<evidence type="ECO:0000313" key="1">
    <source>
        <dbReference type="EMBL" id="GFX98071.1"/>
    </source>
</evidence>
<gene>
    <name evidence="1" type="primary">TY3B-G_53</name>
    <name evidence="1" type="ORF">TNCV_4907201</name>
</gene>
<accession>A0A8X6UYV6</accession>
<dbReference type="GO" id="GO:0003676">
    <property type="term" value="F:nucleic acid binding"/>
    <property type="evidence" value="ECO:0007669"/>
    <property type="project" value="InterPro"/>
</dbReference>
<reference evidence="1" key="1">
    <citation type="submission" date="2020-08" db="EMBL/GenBank/DDBJ databases">
        <title>Multicomponent nature underlies the extraordinary mechanical properties of spider dragline silk.</title>
        <authorList>
            <person name="Kono N."/>
            <person name="Nakamura H."/>
            <person name="Mori M."/>
            <person name="Yoshida Y."/>
            <person name="Ohtoshi R."/>
            <person name="Malay A.D."/>
            <person name="Moran D.A.P."/>
            <person name="Tomita M."/>
            <person name="Numata K."/>
            <person name="Arakawa K."/>
        </authorList>
    </citation>
    <scope>NUCLEOTIDE SEQUENCE</scope>
</reference>
<organism evidence="1 2">
    <name type="scientific">Trichonephila clavipes</name>
    <name type="common">Golden silk orbweaver</name>
    <name type="synonym">Nephila clavipes</name>
    <dbReference type="NCBI Taxonomy" id="2585209"/>
    <lineage>
        <taxon>Eukaryota</taxon>
        <taxon>Metazoa</taxon>
        <taxon>Ecdysozoa</taxon>
        <taxon>Arthropoda</taxon>
        <taxon>Chelicerata</taxon>
        <taxon>Arachnida</taxon>
        <taxon>Araneae</taxon>
        <taxon>Araneomorphae</taxon>
        <taxon>Entelegynae</taxon>
        <taxon>Araneoidea</taxon>
        <taxon>Nephilidae</taxon>
        <taxon>Trichonephila</taxon>
    </lineage>
</organism>